<reference evidence="1 2" key="1">
    <citation type="submission" date="2023-01" db="EMBL/GenBank/DDBJ databases">
        <authorList>
            <person name="Whitehead M."/>
        </authorList>
    </citation>
    <scope>NUCLEOTIDE SEQUENCE [LARGE SCALE GENOMIC DNA]</scope>
</reference>
<gene>
    <name evidence="1" type="ORF">MEUPH1_LOCUS13750</name>
</gene>
<dbReference type="EMBL" id="CARXXK010000002">
    <property type="protein sequence ID" value="CAI6358210.1"/>
    <property type="molecule type" value="Genomic_DNA"/>
</dbReference>
<dbReference type="AlphaFoldDB" id="A0AAV0WQP2"/>
<organism evidence="1 2">
    <name type="scientific">Macrosiphum euphorbiae</name>
    <name type="common">potato aphid</name>
    <dbReference type="NCBI Taxonomy" id="13131"/>
    <lineage>
        <taxon>Eukaryota</taxon>
        <taxon>Metazoa</taxon>
        <taxon>Ecdysozoa</taxon>
        <taxon>Arthropoda</taxon>
        <taxon>Hexapoda</taxon>
        <taxon>Insecta</taxon>
        <taxon>Pterygota</taxon>
        <taxon>Neoptera</taxon>
        <taxon>Paraneoptera</taxon>
        <taxon>Hemiptera</taxon>
        <taxon>Sternorrhyncha</taxon>
        <taxon>Aphidomorpha</taxon>
        <taxon>Aphidoidea</taxon>
        <taxon>Aphididae</taxon>
        <taxon>Macrosiphini</taxon>
        <taxon>Macrosiphum</taxon>
    </lineage>
</organism>
<comment type="caution">
    <text evidence="1">The sequence shown here is derived from an EMBL/GenBank/DDBJ whole genome shotgun (WGS) entry which is preliminary data.</text>
</comment>
<accession>A0AAV0WQP2</accession>
<proteinExistence type="predicted"/>
<name>A0AAV0WQP2_9HEMI</name>
<protein>
    <submittedName>
        <fullName evidence="1">Uncharacterized protein</fullName>
    </submittedName>
</protein>
<keyword evidence="2" id="KW-1185">Reference proteome</keyword>
<dbReference type="Proteomes" id="UP001160148">
    <property type="component" value="Unassembled WGS sequence"/>
</dbReference>
<evidence type="ECO:0000313" key="2">
    <source>
        <dbReference type="Proteomes" id="UP001160148"/>
    </source>
</evidence>
<sequence>MKVLKIMKSEHVDRLLNKHPIGIQILFSYHLENWQKSLSHNTVTSITMPSTTSTFPLKKSNNVINIKLNDILNSSNTGTMIIDYYKVNNKLNDNIRSLLVDTVINYIITNKLSMSVSLADCIGNQIVAIFPSEVKDTYFMKYEANKNSKGKLYAKFYNSMRTLKSSGLISSISRIRIPEKLNNRKHDVHFDPEKDINYILDQIRHDTNCPFPDLERNWKATTKFRLNEIQKALNTGDILNNWNGFTKPLGYRLVDIDFNTLYPDSPNLMNIFEEKSSKILKKLDEKIKDVTSRKLLETIKNDDSNISQNGMHTVLFYLLHAIFIPTSKKVTKDHAGKKCLVKYTIKDSQNSFIIFKNSVCELEEYITVKRNEKNPIQPFILIVGTPVNPKEIVIFFDSIKYKVFSILNAIDVCFKLFHLFNLEYPTESCYVWLFIQKFFYNINTKFDTPCHTLGQILSDLSKP</sequence>
<evidence type="ECO:0000313" key="1">
    <source>
        <dbReference type="EMBL" id="CAI6358210.1"/>
    </source>
</evidence>